<sequence>MSDPWGDVGVHLGKNKEFLVSAEVFVAGSSLRKSYNPKRKPDKRDITKQTSGGLDEKKVKEKSSWLSFPKDAGSDGNWRTATCRLSEEGDRCLLNIYVDESILYQTIYIHLLHHSDIRLAHPSLFQQRKNCLAIYCAKGKRRASANTDEPVYLYFASTDLCNTWLALLRSYAVPEIYGRYFYPEEGGSYRMWRQVELKVIQGRNLGNTKPFDGGSDPVEDTDSMSDHDPVDLDVTCDIQLNKETCGRTTTKKGVGSPEWHESFIFSDLPPFENLEVVVWRVKKLFRSSKLGSISIALSNFPRGEAVEGWFPVLMQGSTTGDLHVGDVRLKLRVDEELILPYSAYDRLSRKLRSRNVLDWMTDLETKLKLKTVTTQLMSIAVADNKLIEQVSALADREVDGSVSSHQTLFRGNNTLTRIAEQTMALYGMEFLESSIGNVVRRLVLEKVCIEVDPMRSGKSSRDIERNVETLVQWCRKIWNQIFSARQSCPPEMRRFFRTVRELVEKRFPLQDNRELPWKCVSAFVFLRFIVPAILHPHLFGICAGLPSERVQRSLTLIAKVIQSLANLNANVQKEEFMAGVKDFLRESLPAMTDYLLAVSSAPEETRAPMSTRSPEHQQAVAHLNQRLSSMQVLYRESIPSIPHLVDPARQLAIITSAVIRTSRAYLADTKPRDPHERPLEELCSRCVEVEEKALKRVSQLAAQLSANQRKAPRVNTQAKPSPFAFSPPSPKSPSSAKSGRSERPSTAPSISDTDTSRRKLLFDATASSGPQSPFIRSLDSPSSAVPRNRLLHIKSTSTDSITTHIPRGIHPGPTIDSTKPLDNNIPADISDDPVKRKKKFAIWRR</sequence>
<dbReference type="InterPro" id="IPR008936">
    <property type="entry name" value="Rho_GTPase_activation_prot"/>
</dbReference>
<protein>
    <recommendedName>
        <fullName evidence="7">Rho GTPase activation protein</fullName>
    </recommendedName>
</protein>
<feature type="region of interest" description="Disordered" evidence="2">
    <location>
        <begin position="704"/>
        <end position="787"/>
    </location>
</feature>
<feature type="region of interest" description="Disordered" evidence="2">
    <location>
        <begin position="805"/>
        <end position="845"/>
    </location>
</feature>
<evidence type="ECO:0000256" key="1">
    <source>
        <dbReference type="ARBA" id="ARBA00022468"/>
    </source>
</evidence>
<dbReference type="SMART" id="SM00323">
    <property type="entry name" value="RasGAP"/>
    <property type="match status" value="1"/>
</dbReference>
<dbReference type="Pfam" id="PF00168">
    <property type="entry name" value="C2"/>
    <property type="match status" value="1"/>
</dbReference>
<dbReference type="Gene3D" id="1.10.506.10">
    <property type="entry name" value="GTPase Activation - p120gap, domain 1"/>
    <property type="match status" value="1"/>
</dbReference>
<feature type="compositionally biased region" description="Polar residues" evidence="2">
    <location>
        <begin position="744"/>
        <end position="753"/>
    </location>
</feature>
<dbReference type="PANTHER" id="PTHR10194:SF60">
    <property type="entry name" value="RAS GTPASE-ACTIVATING PROTEIN RASKOL"/>
    <property type="match status" value="1"/>
</dbReference>
<dbReference type="SUPFAM" id="SSF48350">
    <property type="entry name" value="GTPase activation domain, GAP"/>
    <property type="match status" value="1"/>
</dbReference>
<name>A0AAW0E1K3_9AGAR</name>
<evidence type="ECO:0000313" key="6">
    <source>
        <dbReference type="Proteomes" id="UP001383192"/>
    </source>
</evidence>
<evidence type="ECO:0000259" key="3">
    <source>
        <dbReference type="PROSITE" id="PS50004"/>
    </source>
</evidence>
<evidence type="ECO:0000313" key="5">
    <source>
        <dbReference type="EMBL" id="KAK7058960.1"/>
    </source>
</evidence>
<dbReference type="InterPro" id="IPR001936">
    <property type="entry name" value="RasGAP_dom"/>
</dbReference>
<evidence type="ECO:0008006" key="7">
    <source>
        <dbReference type="Google" id="ProtNLM"/>
    </source>
</evidence>
<dbReference type="EMBL" id="JAYKXP010000004">
    <property type="protein sequence ID" value="KAK7058960.1"/>
    <property type="molecule type" value="Genomic_DNA"/>
</dbReference>
<dbReference type="Pfam" id="PF00616">
    <property type="entry name" value="RasGAP"/>
    <property type="match status" value="1"/>
</dbReference>
<feature type="domain" description="C2" evidence="3">
    <location>
        <begin position="172"/>
        <end position="310"/>
    </location>
</feature>
<organism evidence="5 6">
    <name type="scientific">Paramarasmius palmivorus</name>
    <dbReference type="NCBI Taxonomy" id="297713"/>
    <lineage>
        <taxon>Eukaryota</taxon>
        <taxon>Fungi</taxon>
        <taxon>Dikarya</taxon>
        <taxon>Basidiomycota</taxon>
        <taxon>Agaricomycotina</taxon>
        <taxon>Agaricomycetes</taxon>
        <taxon>Agaricomycetidae</taxon>
        <taxon>Agaricales</taxon>
        <taxon>Marasmiineae</taxon>
        <taxon>Marasmiaceae</taxon>
        <taxon>Paramarasmius</taxon>
    </lineage>
</organism>
<dbReference type="PANTHER" id="PTHR10194">
    <property type="entry name" value="RAS GTPASE-ACTIVATING PROTEINS"/>
    <property type="match status" value="1"/>
</dbReference>
<feature type="region of interest" description="Disordered" evidence="2">
    <location>
        <begin position="34"/>
        <end position="56"/>
    </location>
</feature>
<dbReference type="InterPro" id="IPR000008">
    <property type="entry name" value="C2_dom"/>
</dbReference>
<dbReference type="SMART" id="SM00239">
    <property type="entry name" value="C2"/>
    <property type="match status" value="1"/>
</dbReference>
<keyword evidence="1" id="KW-0343">GTPase activation</keyword>
<dbReference type="AlphaFoldDB" id="A0AAW0E1K3"/>
<dbReference type="CDD" id="cd05137">
    <property type="entry name" value="RasGAP_CLA2_BUD2"/>
    <property type="match status" value="1"/>
</dbReference>
<feature type="compositionally biased region" description="Basic residues" evidence="2">
    <location>
        <begin position="835"/>
        <end position="845"/>
    </location>
</feature>
<gene>
    <name evidence="5" type="ORF">VNI00_001584</name>
</gene>
<dbReference type="PROSITE" id="PS50004">
    <property type="entry name" value="C2"/>
    <property type="match status" value="1"/>
</dbReference>
<keyword evidence="6" id="KW-1185">Reference proteome</keyword>
<dbReference type="Gene3D" id="2.60.40.150">
    <property type="entry name" value="C2 domain"/>
    <property type="match status" value="1"/>
</dbReference>
<dbReference type="InterPro" id="IPR039360">
    <property type="entry name" value="Ras_GTPase"/>
</dbReference>
<accession>A0AAW0E1K3</accession>
<evidence type="ECO:0000256" key="2">
    <source>
        <dbReference type="SAM" id="MobiDB-lite"/>
    </source>
</evidence>
<dbReference type="Proteomes" id="UP001383192">
    <property type="component" value="Unassembled WGS sequence"/>
</dbReference>
<dbReference type="SUPFAM" id="SSF49562">
    <property type="entry name" value="C2 domain (Calcium/lipid-binding domain, CaLB)"/>
    <property type="match status" value="1"/>
</dbReference>
<comment type="caution">
    <text evidence="5">The sequence shown here is derived from an EMBL/GenBank/DDBJ whole genome shotgun (WGS) entry which is preliminary data.</text>
</comment>
<feature type="domain" description="Ras-GAP" evidence="4">
    <location>
        <begin position="368"/>
        <end position="566"/>
    </location>
</feature>
<dbReference type="InterPro" id="IPR035892">
    <property type="entry name" value="C2_domain_sf"/>
</dbReference>
<dbReference type="PROSITE" id="PS50018">
    <property type="entry name" value="RAS_GTPASE_ACTIV_2"/>
    <property type="match status" value="1"/>
</dbReference>
<evidence type="ECO:0000259" key="4">
    <source>
        <dbReference type="PROSITE" id="PS50018"/>
    </source>
</evidence>
<dbReference type="GO" id="GO:0005096">
    <property type="term" value="F:GTPase activator activity"/>
    <property type="evidence" value="ECO:0007669"/>
    <property type="project" value="UniProtKB-KW"/>
</dbReference>
<proteinExistence type="predicted"/>
<reference evidence="5 6" key="1">
    <citation type="submission" date="2024-01" db="EMBL/GenBank/DDBJ databases">
        <title>A draft genome for a cacao thread blight-causing isolate of Paramarasmius palmivorus.</title>
        <authorList>
            <person name="Baruah I.K."/>
            <person name="Bukari Y."/>
            <person name="Amoako-Attah I."/>
            <person name="Meinhardt L.W."/>
            <person name="Bailey B.A."/>
            <person name="Cohen S.P."/>
        </authorList>
    </citation>
    <scope>NUCLEOTIDE SEQUENCE [LARGE SCALE GENOMIC DNA]</scope>
    <source>
        <strain evidence="5 6">GH-12</strain>
    </source>
</reference>